<evidence type="ECO:0000256" key="1">
    <source>
        <dbReference type="SAM" id="MobiDB-lite"/>
    </source>
</evidence>
<dbReference type="EMBL" id="CP031386">
    <property type="protein sequence ID" value="QPG97885.1"/>
    <property type="molecule type" value="Genomic_DNA"/>
</dbReference>
<feature type="region of interest" description="Disordered" evidence="1">
    <location>
        <begin position="1"/>
        <end position="33"/>
    </location>
</feature>
<feature type="compositionally biased region" description="Polar residues" evidence="1">
    <location>
        <begin position="1"/>
        <end position="11"/>
    </location>
</feature>
<sequence>MSARTPYSLTRNKSRCRREAAGANAAHESGQLATRKPAQIGALNTSSHEWMCVGDTAHSPVKSIERTRWRKFGKRGSFLGPHLIIAVDAVSRIALKFHSQYLPTLIHEGTWRTNGIMAVPTGKYKALPLCDTLVGDGTHLAWLWLSLRVSSSSAAMA</sequence>
<dbReference type="AlphaFoldDB" id="A0A7S9KQC7"/>
<accession>A0A7S9KQC7</accession>
<dbReference type="Proteomes" id="UP000594364">
    <property type="component" value="Chromosome 2"/>
</dbReference>
<reference evidence="2 3" key="1">
    <citation type="journal article" date="2018" name="PLoS Genet.">
        <title>Repeat elements organise 3D genome structure and mediate transcription in the filamentous fungus Epichloe festucae.</title>
        <authorList>
            <person name="Winter D.J."/>
            <person name="Ganley A.R.D."/>
            <person name="Young C.A."/>
            <person name="Liachko I."/>
            <person name="Schardl C.L."/>
            <person name="Dupont P.Y."/>
            <person name="Berry D."/>
            <person name="Ram A."/>
            <person name="Scott B."/>
            <person name="Cox M.P."/>
        </authorList>
    </citation>
    <scope>NUCLEOTIDE SEQUENCE [LARGE SCALE GENOMIC DNA]</scope>
    <source>
        <strain evidence="2 3">Fl1</strain>
    </source>
</reference>
<evidence type="ECO:0000313" key="2">
    <source>
        <dbReference type="EMBL" id="QPG97885.1"/>
    </source>
</evidence>
<name>A0A7S9KQC7_EPIFF</name>
<proteinExistence type="predicted"/>
<keyword evidence="3" id="KW-1185">Reference proteome</keyword>
<organism evidence="2 3">
    <name type="scientific">Epichloe festucae (strain Fl1)</name>
    <dbReference type="NCBI Taxonomy" id="877507"/>
    <lineage>
        <taxon>Eukaryota</taxon>
        <taxon>Fungi</taxon>
        <taxon>Dikarya</taxon>
        <taxon>Ascomycota</taxon>
        <taxon>Pezizomycotina</taxon>
        <taxon>Sordariomycetes</taxon>
        <taxon>Hypocreomycetidae</taxon>
        <taxon>Hypocreales</taxon>
        <taxon>Clavicipitaceae</taxon>
        <taxon>Epichloe</taxon>
    </lineage>
</organism>
<gene>
    <name evidence="2" type="ORF">C2857_006988</name>
</gene>
<protein>
    <submittedName>
        <fullName evidence="2">Uncharacterized protein</fullName>
    </submittedName>
</protein>
<evidence type="ECO:0000313" key="3">
    <source>
        <dbReference type="Proteomes" id="UP000594364"/>
    </source>
</evidence>